<evidence type="ECO:0000313" key="2">
    <source>
        <dbReference type="Proteomes" id="UP001178507"/>
    </source>
</evidence>
<comment type="caution">
    <text evidence="1">The sequence shown here is derived from an EMBL/GenBank/DDBJ whole genome shotgun (WGS) entry which is preliminary data.</text>
</comment>
<gene>
    <name evidence="1" type="ORF">EVOR1521_LOCUS1280</name>
</gene>
<dbReference type="AlphaFoldDB" id="A0AA36HLM2"/>
<proteinExistence type="predicted"/>
<reference evidence="1" key="1">
    <citation type="submission" date="2023-08" db="EMBL/GenBank/DDBJ databases">
        <authorList>
            <person name="Chen Y."/>
            <person name="Shah S."/>
            <person name="Dougan E. K."/>
            <person name="Thang M."/>
            <person name="Chan C."/>
        </authorList>
    </citation>
    <scope>NUCLEOTIDE SEQUENCE</scope>
</reference>
<name>A0AA36HLM2_9DINO</name>
<accession>A0AA36HLM2</accession>
<evidence type="ECO:0000313" key="1">
    <source>
        <dbReference type="EMBL" id="CAJ1370792.1"/>
    </source>
</evidence>
<sequence>MQGDFVLLPEAPPSRPPARFCAAGGAALAACALGLGLVGLASCGRPYLGGSAPPAPVLEEVAVAELDSWEPVREGWELANSVGLPFRVCGFFSFAVEMVCKAGTVGLTALLGPGESDSAGPPGPSDAAVMKKLQKLAEQMRRINTLVESIERNVETLLVDFHFHMDDMKSIVAHFQELQTLLVAYALSQSQEDLRLIQDYAYHADLEFAHATYSFLEPWSVQKLLEEVLRQSEASMPHAKFSSGIEAASALNWISLARVSLLNLMVASRINVTSREVAFADAGVEQLFQEAQGQLEEYQQIARRLGIGRSVRWGLSNLKALAPRCKAANTVWHRERAQIAGSATEAFLQTECCGLQKAHMVWTPVLGSERQLRRCSCKPTAPDPVTAVNHCLRALSPQEGIGGMIVRDNPGEVKSSHPQILSFRLDKYRYHAIRVVHLAPEGQSSSKTGSCADKDIECEFIPRKVRAEADGGLSFELLVNSDKHPGRRCLQYFFLYHHLHGLRTYLTSCARLTLRDGRLFIAHFLSYHHRQHELRLDEGRAAKARPGDPQSYFRWVSHLEPRGG</sequence>
<dbReference type="Proteomes" id="UP001178507">
    <property type="component" value="Unassembled WGS sequence"/>
</dbReference>
<keyword evidence="2" id="KW-1185">Reference proteome</keyword>
<dbReference type="EMBL" id="CAUJNA010000036">
    <property type="protein sequence ID" value="CAJ1370792.1"/>
    <property type="molecule type" value="Genomic_DNA"/>
</dbReference>
<organism evidence="1 2">
    <name type="scientific">Effrenium voratum</name>
    <dbReference type="NCBI Taxonomy" id="2562239"/>
    <lineage>
        <taxon>Eukaryota</taxon>
        <taxon>Sar</taxon>
        <taxon>Alveolata</taxon>
        <taxon>Dinophyceae</taxon>
        <taxon>Suessiales</taxon>
        <taxon>Symbiodiniaceae</taxon>
        <taxon>Effrenium</taxon>
    </lineage>
</organism>
<protein>
    <submittedName>
        <fullName evidence="1">Uncharacterized protein</fullName>
    </submittedName>
</protein>